<feature type="region of interest" description="Disordered" evidence="1">
    <location>
        <begin position="33"/>
        <end position="56"/>
    </location>
</feature>
<evidence type="ECO:0000313" key="2">
    <source>
        <dbReference type="EMBL" id="CAJ59993.1"/>
    </source>
</evidence>
<dbReference type="EMBL" id="CT573213">
    <property type="protein sequence ID" value="CAJ59993.1"/>
    <property type="molecule type" value="Genomic_DNA"/>
</dbReference>
<accession>Q0RR30</accession>
<dbReference type="STRING" id="326424.FRAAL1333"/>
<gene>
    <name evidence="2" type="ordered locus">FRAAL1333</name>
</gene>
<sequence>MALAPCKPPTITDRNATEDDAIIVVAGMPVDSRARPVPIAAGSPSSAQRWPVGRRQ</sequence>
<dbReference type="Proteomes" id="UP000000657">
    <property type="component" value="Chromosome"/>
</dbReference>
<dbReference type="KEGG" id="fal:FRAAL1333"/>
<evidence type="ECO:0000313" key="3">
    <source>
        <dbReference type="Proteomes" id="UP000000657"/>
    </source>
</evidence>
<keyword evidence="3" id="KW-1185">Reference proteome</keyword>
<dbReference type="HOGENOM" id="CLU_3007665_0_0_11"/>
<dbReference type="AlphaFoldDB" id="Q0RR30"/>
<protein>
    <submittedName>
        <fullName evidence="2">Uncharacterized protein</fullName>
    </submittedName>
</protein>
<proteinExistence type="predicted"/>
<name>Q0RR30_FRAAA</name>
<organism evidence="2 3">
    <name type="scientific">Frankia alni (strain DSM 45986 / CECT 9034 / ACN14a)</name>
    <dbReference type="NCBI Taxonomy" id="326424"/>
    <lineage>
        <taxon>Bacteria</taxon>
        <taxon>Bacillati</taxon>
        <taxon>Actinomycetota</taxon>
        <taxon>Actinomycetes</taxon>
        <taxon>Frankiales</taxon>
        <taxon>Frankiaceae</taxon>
        <taxon>Frankia</taxon>
    </lineage>
</organism>
<evidence type="ECO:0000256" key="1">
    <source>
        <dbReference type="SAM" id="MobiDB-lite"/>
    </source>
</evidence>
<reference evidence="2 3" key="1">
    <citation type="journal article" date="2007" name="Genome Res.">
        <title>Genome characteristics of facultatively symbiotic Frankia sp. strains reflect host range and host plant biogeography.</title>
        <authorList>
            <person name="Normand P."/>
            <person name="Lapierre P."/>
            <person name="Tisa L.S."/>
            <person name="Gogarten J.P."/>
            <person name="Alloisio N."/>
            <person name="Bagnarol E."/>
            <person name="Bassi C.A."/>
            <person name="Berry A.M."/>
            <person name="Bickhart D.M."/>
            <person name="Choisne N."/>
            <person name="Couloux A."/>
            <person name="Cournoyer B."/>
            <person name="Cruveiller S."/>
            <person name="Daubin V."/>
            <person name="Demange N."/>
            <person name="Francino M.P."/>
            <person name="Goltsman E."/>
            <person name="Huang Y."/>
            <person name="Kopp O.R."/>
            <person name="Labarre L."/>
            <person name="Lapidus A."/>
            <person name="Lavire C."/>
            <person name="Marechal J."/>
            <person name="Martinez M."/>
            <person name="Mastronunzio J.E."/>
            <person name="Mullin B.C."/>
            <person name="Niemann J."/>
            <person name="Pujic P."/>
            <person name="Rawnsley T."/>
            <person name="Rouy Z."/>
            <person name="Schenowitz C."/>
            <person name="Sellstedt A."/>
            <person name="Tavares F."/>
            <person name="Tomkins J.P."/>
            <person name="Vallenet D."/>
            <person name="Valverde C."/>
            <person name="Wall L.G."/>
            <person name="Wang Y."/>
            <person name="Medigue C."/>
            <person name="Benson D.R."/>
        </authorList>
    </citation>
    <scope>NUCLEOTIDE SEQUENCE [LARGE SCALE GENOMIC DNA]</scope>
    <source>
        <strain evidence="3">DSM 45986 / CECT 9034 / ACN14a</strain>
    </source>
</reference>